<evidence type="ECO:0000259" key="8">
    <source>
        <dbReference type="PROSITE" id="PS50250"/>
    </source>
</evidence>
<keyword evidence="5" id="KW-0963">Cytoplasm</keyword>
<organism evidence="9">
    <name type="scientific">Medioppia subpectinata</name>
    <dbReference type="NCBI Taxonomy" id="1979941"/>
    <lineage>
        <taxon>Eukaryota</taxon>
        <taxon>Metazoa</taxon>
        <taxon>Ecdysozoa</taxon>
        <taxon>Arthropoda</taxon>
        <taxon>Chelicerata</taxon>
        <taxon>Arachnida</taxon>
        <taxon>Acari</taxon>
        <taxon>Acariformes</taxon>
        <taxon>Sarcoptiformes</taxon>
        <taxon>Oribatida</taxon>
        <taxon>Brachypylina</taxon>
        <taxon>Oppioidea</taxon>
        <taxon>Oppiidae</taxon>
        <taxon>Medioppia</taxon>
    </lineage>
</organism>
<dbReference type="InterPro" id="IPR000717">
    <property type="entry name" value="PCI_dom"/>
</dbReference>
<name>A0A7R9L0H2_9ACAR</name>
<evidence type="ECO:0000256" key="1">
    <source>
        <dbReference type="ARBA" id="ARBA00004123"/>
    </source>
</evidence>
<sequence>QEYSEDSNSEPDVDLENQYYNSKALKEDDPKNALQNFQRVLDLESGEKGEWGFKALKQMIKINFKLANFSEMMARYKQLLTYIKTAVTRNYSEKSINSILDYISTSKQVLISNGLKAVIYVSNVSDCVDQMELLQEFYETTLDALKDAKNDRLWFKTNTKLGKLYYDRNEFNKLSRILKQLHQSCQTDDGTDDLKKGTQLLEIYALEIQMYTQQKNNKKLKKLYEQSLHIKSAIPHPLIMGVIRECGGKMHLREGEYEKAHTDFFEAFKNYDESGSPRRTTCLKYLVLANMLMKSGINPFDSQEAKPYKNDSEILAMTNLVSAYQNNDINDFEKILRTNRKTIMDDPFIKEHIEDLLRNIRTQVLIKLIKPYTRIQIPFISKELNIDVCEVENLLVSCILDNTIEGRIDQVNQVLELNRSTNSASRYNALDKWTTQLSSLHSTIVNKMA</sequence>
<comment type="similarity">
    <text evidence="3">Belongs to the CSN2 family.</text>
</comment>
<dbReference type="PANTHER" id="PTHR10678">
    <property type="entry name" value="26S PROTEASOME NON-ATPASE REGULATORY SUBUNIT 11/COP9 SIGNALOSOME COMPLEX SUBUNIT 2"/>
    <property type="match status" value="1"/>
</dbReference>
<reference evidence="9" key="1">
    <citation type="submission" date="2020-11" db="EMBL/GenBank/DDBJ databases">
        <authorList>
            <person name="Tran Van P."/>
        </authorList>
    </citation>
    <scope>NUCLEOTIDE SEQUENCE</scope>
</reference>
<keyword evidence="10" id="KW-1185">Reference proteome</keyword>
<keyword evidence="6" id="KW-0736">Signalosome</keyword>
<dbReference type="SUPFAM" id="SSF46785">
    <property type="entry name" value="Winged helix' DNA-binding domain"/>
    <property type="match status" value="1"/>
</dbReference>
<dbReference type="GO" id="GO:0005737">
    <property type="term" value="C:cytoplasm"/>
    <property type="evidence" value="ECO:0007669"/>
    <property type="project" value="UniProtKB-SubCell"/>
</dbReference>
<dbReference type="SUPFAM" id="SSF48452">
    <property type="entry name" value="TPR-like"/>
    <property type="match status" value="1"/>
</dbReference>
<evidence type="ECO:0000256" key="2">
    <source>
        <dbReference type="ARBA" id="ARBA00004496"/>
    </source>
</evidence>
<dbReference type="EMBL" id="OC865903">
    <property type="protein sequence ID" value="CAD7632650.1"/>
    <property type="molecule type" value="Genomic_DNA"/>
</dbReference>
<proteinExistence type="inferred from homology"/>
<dbReference type="Proteomes" id="UP000759131">
    <property type="component" value="Unassembled WGS sequence"/>
</dbReference>
<dbReference type="InterPro" id="IPR050871">
    <property type="entry name" value="26S_Proteasome/COP9_Components"/>
</dbReference>
<evidence type="ECO:0000313" key="10">
    <source>
        <dbReference type="Proteomes" id="UP000759131"/>
    </source>
</evidence>
<protein>
    <recommendedName>
        <fullName evidence="4">COP9 signalosome complex subunit 2</fullName>
    </recommendedName>
</protein>
<accession>A0A7R9L0H2</accession>
<dbReference type="SMART" id="SM00088">
    <property type="entry name" value="PINT"/>
    <property type="match status" value="1"/>
</dbReference>
<dbReference type="Pfam" id="PF01399">
    <property type="entry name" value="PCI"/>
    <property type="match status" value="1"/>
</dbReference>
<dbReference type="SMART" id="SM00753">
    <property type="entry name" value="PAM"/>
    <property type="match status" value="1"/>
</dbReference>
<dbReference type="AlphaFoldDB" id="A0A7R9L0H2"/>
<dbReference type="InterPro" id="IPR058796">
    <property type="entry name" value="COPS2_C"/>
</dbReference>
<evidence type="ECO:0000256" key="6">
    <source>
        <dbReference type="ARBA" id="ARBA00022790"/>
    </source>
</evidence>
<dbReference type="GO" id="GO:0008180">
    <property type="term" value="C:COP9 signalosome"/>
    <property type="evidence" value="ECO:0007669"/>
    <property type="project" value="UniProtKB-KW"/>
</dbReference>
<dbReference type="OrthoDB" id="194139at2759"/>
<dbReference type="FunFam" id="1.25.40.570:FF:000001">
    <property type="entry name" value="Putative cop9 signalosome complex subunit 2"/>
    <property type="match status" value="1"/>
</dbReference>
<evidence type="ECO:0000313" key="9">
    <source>
        <dbReference type="EMBL" id="CAD7632650.1"/>
    </source>
</evidence>
<gene>
    <name evidence="9" type="ORF">OSB1V03_LOCUS13052</name>
</gene>
<evidence type="ECO:0000256" key="3">
    <source>
        <dbReference type="ARBA" id="ARBA00009318"/>
    </source>
</evidence>
<keyword evidence="7" id="KW-0539">Nucleus</keyword>
<feature type="non-terminal residue" evidence="9">
    <location>
        <position position="1"/>
    </location>
</feature>
<dbReference type="Gene3D" id="1.25.40.570">
    <property type="match status" value="1"/>
</dbReference>
<dbReference type="InterPro" id="IPR036390">
    <property type="entry name" value="WH_DNA-bd_sf"/>
</dbReference>
<comment type="subcellular location">
    <subcellularLocation>
        <location evidence="2">Cytoplasm</location>
    </subcellularLocation>
    <subcellularLocation>
        <location evidence="1">Nucleus</location>
    </subcellularLocation>
</comment>
<evidence type="ECO:0000256" key="7">
    <source>
        <dbReference type="ARBA" id="ARBA00023242"/>
    </source>
</evidence>
<evidence type="ECO:0000256" key="4">
    <source>
        <dbReference type="ARBA" id="ARBA00014879"/>
    </source>
</evidence>
<feature type="domain" description="PCI" evidence="8">
    <location>
        <begin position="260"/>
        <end position="422"/>
    </location>
</feature>
<dbReference type="InterPro" id="IPR011990">
    <property type="entry name" value="TPR-like_helical_dom_sf"/>
</dbReference>
<dbReference type="EMBL" id="CAJPIZ010011328">
    <property type="protein sequence ID" value="CAG2113080.1"/>
    <property type="molecule type" value="Genomic_DNA"/>
</dbReference>
<dbReference type="Pfam" id="PF25983">
    <property type="entry name" value="COPS2_C"/>
    <property type="match status" value="1"/>
</dbReference>
<dbReference type="PROSITE" id="PS50250">
    <property type="entry name" value="PCI"/>
    <property type="match status" value="1"/>
</dbReference>
<evidence type="ECO:0000256" key="5">
    <source>
        <dbReference type="ARBA" id="ARBA00022490"/>
    </source>
</evidence>